<dbReference type="EMBL" id="BMGZ01000003">
    <property type="protein sequence ID" value="GGI00033.1"/>
    <property type="molecule type" value="Genomic_DNA"/>
</dbReference>
<protein>
    <submittedName>
        <fullName evidence="1">Uncharacterized protein</fullName>
    </submittedName>
</protein>
<evidence type="ECO:0000313" key="1">
    <source>
        <dbReference type="EMBL" id="GGI00033.1"/>
    </source>
</evidence>
<accession>A0A8J3ERS5</accession>
<organism evidence="1 3">
    <name type="scientific">Aquisalinus luteolus</name>
    <dbReference type="NCBI Taxonomy" id="1566827"/>
    <lineage>
        <taxon>Bacteria</taxon>
        <taxon>Pseudomonadati</taxon>
        <taxon>Pseudomonadota</taxon>
        <taxon>Alphaproteobacteria</taxon>
        <taxon>Parvularculales</taxon>
        <taxon>Parvularculaceae</taxon>
        <taxon>Aquisalinus</taxon>
    </lineage>
</organism>
<dbReference type="RefSeq" id="WP_155141961.1">
    <property type="nucleotide sequence ID" value="NZ_BMGZ01000003.1"/>
</dbReference>
<name>A0A8J3ERS5_9PROT</name>
<reference evidence="1" key="3">
    <citation type="submission" date="2020-09" db="EMBL/GenBank/DDBJ databases">
        <authorList>
            <person name="Sun Q."/>
            <person name="Zhou Y."/>
        </authorList>
    </citation>
    <scope>NUCLEOTIDE SEQUENCE</scope>
    <source>
        <strain evidence="1">CGMCC 1.14984</strain>
    </source>
</reference>
<dbReference type="Proteomes" id="UP000818603">
    <property type="component" value="Unassembled WGS sequence"/>
</dbReference>
<reference evidence="2 4" key="2">
    <citation type="submission" date="2020-02" db="EMBL/GenBank/DDBJ databases">
        <title>Genome sequence of Parvularcula flava strain NH6-79.</title>
        <authorList>
            <person name="Abdul Karim M.H."/>
            <person name="Lam M.Q."/>
            <person name="Chen S.J."/>
            <person name="Yahya A."/>
            <person name="Shahir S."/>
            <person name="Shamsir M.S."/>
            <person name="Chong C.S."/>
        </authorList>
    </citation>
    <scope>NUCLEOTIDE SEQUENCE [LARGE SCALE GENOMIC DNA]</scope>
    <source>
        <strain evidence="2 4">NH6-79</strain>
    </source>
</reference>
<gene>
    <name evidence="2" type="ORF">FF098_014805</name>
    <name evidence="1" type="ORF">GCM10011355_27370</name>
</gene>
<evidence type="ECO:0000313" key="3">
    <source>
        <dbReference type="Proteomes" id="UP000621856"/>
    </source>
</evidence>
<sequence>MTLDVAAISADVRAGLLEAGVPPEPGATPLLKKKQVTGSGYNPTVTYSDGDDIVIVFSKFSDKRIDGSSILETDTRILMDATGPVPEIGDKIYISDTEQYNIINPKPIRPSGTAVLWELQCRK</sequence>
<dbReference type="EMBL" id="VCJR02000003">
    <property type="protein sequence ID" value="NHK29188.1"/>
    <property type="molecule type" value="Genomic_DNA"/>
</dbReference>
<reference evidence="1" key="1">
    <citation type="journal article" date="2014" name="Int. J. Syst. Evol. Microbiol.">
        <title>Complete genome sequence of Corynebacterium casei LMG S-19264T (=DSM 44701T), isolated from a smear-ripened cheese.</title>
        <authorList>
            <consortium name="US DOE Joint Genome Institute (JGI-PGF)"/>
            <person name="Walter F."/>
            <person name="Albersmeier A."/>
            <person name="Kalinowski J."/>
            <person name="Ruckert C."/>
        </authorList>
    </citation>
    <scope>NUCLEOTIDE SEQUENCE</scope>
    <source>
        <strain evidence="1">CGMCC 1.14984</strain>
    </source>
</reference>
<keyword evidence="4" id="KW-1185">Reference proteome</keyword>
<evidence type="ECO:0000313" key="4">
    <source>
        <dbReference type="Proteomes" id="UP000818603"/>
    </source>
</evidence>
<dbReference type="Proteomes" id="UP000621856">
    <property type="component" value="Unassembled WGS sequence"/>
</dbReference>
<evidence type="ECO:0000313" key="2">
    <source>
        <dbReference type="EMBL" id="NHK29188.1"/>
    </source>
</evidence>
<dbReference type="AlphaFoldDB" id="A0A8J3ERS5"/>
<comment type="caution">
    <text evidence="1">The sequence shown here is derived from an EMBL/GenBank/DDBJ whole genome shotgun (WGS) entry which is preliminary data.</text>
</comment>
<proteinExistence type="predicted"/>